<dbReference type="EMBL" id="OZ035826">
    <property type="protein sequence ID" value="CAL1603463.1"/>
    <property type="molecule type" value="Genomic_DNA"/>
</dbReference>
<evidence type="ECO:0000313" key="2">
    <source>
        <dbReference type="Proteomes" id="UP001497482"/>
    </source>
</evidence>
<dbReference type="Proteomes" id="UP001497482">
    <property type="component" value="Chromosome 4"/>
</dbReference>
<organism evidence="1 2">
    <name type="scientific">Knipowitschia caucasica</name>
    <name type="common">Caucasian dwarf goby</name>
    <name type="synonym">Pomatoschistus caucasicus</name>
    <dbReference type="NCBI Taxonomy" id="637954"/>
    <lineage>
        <taxon>Eukaryota</taxon>
        <taxon>Metazoa</taxon>
        <taxon>Chordata</taxon>
        <taxon>Craniata</taxon>
        <taxon>Vertebrata</taxon>
        <taxon>Euteleostomi</taxon>
        <taxon>Actinopterygii</taxon>
        <taxon>Neopterygii</taxon>
        <taxon>Teleostei</taxon>
        <taxon>Neoteleostei</taxon>
        <taxon>Acanthomorphata</taxon>
        <taxon>Gobiaria</taxon>
        <taxon>Gobiiformes</taxon>
        <taxon>Gobioidei</taxon>
        <taxon>Gobiidae</taxon>
        <taxon>Gobiinae</taxon>
        <taxon>Knipowitschia</taxon>
    </lineage>
</organism>
<evidence type="ECO:0000313" key="1">
    <source>
        <dbReference type="EMBL" id="CAL1603463.1"/>
    </source>
</evidence>
<accession>A0AAV2LM40</accession>
<reference evidence="1 2" key="1">
    <citation type="submission" date="2024-04" db="EMBL/GenBank/DDBJ databases">
        <authorList>
            <person name="Waldvogel A.-M."/>
            <person name="Schoenle A."/>
        </authorList>
    </citation>
    <scope>NUCLEOTIDE SEQUENCE [LARGE SCALE GENOMIC DNA]</scope>
</reference>
<proteinExistence type="predicted"/>
<gene>
    <name evidence="1" type="ORF">KC01_LOCUS31144</name>
</gene>
<sequence>MTGDPGGHNRGSSGEAQVKAQSSLNLISIISSDTEPLVRSWWNRADTADLSDPQSLKHLAEGCLEMIATVSEQILNTNYICVSRE</sequence>
<dbReference type="AlphaFoldDB" id="A0AAV2LM40"/>
<name>A0AAV2LM40_KNICA</name>
<keyword evidence="2" id="KW-1185">Reference proteome</keyword>
<protein>
    <submittedName>
        <fullName evidence="1">Uncharacterized protein</fullName>
    </submittedName>
</protein>